<organism evidence="1">
    <name type="scientific">Anguilla anguilla</name>
    <name type="common">European freshwater eel</name>
    <name type="synonym">Muraena anguilla</name>
    <dbReference type="NCBI Taxonomy" id="7936"/>
    <lineage>
        <taxon>Eukaryota</taxon>
        <taxon>Metazoa</taxon>
        <taxon>Chordata</taxon>
        <taxon>Craniata</taxon>
        <taxon>Vertebrata</taxon>
        <taxon>Euteleostomi</taxon>
        <taxon>Actinopterygii</taxon>
        <taxon>Neopterygii</taxon>
        <taxon>Teleostei</taxon>
        <taxon>Anguilliformes</taxon>
        <taxon>Anguillidae</taxon>
        <taxon>Anguilla</taxon>
    </lineage>
</organism>
<reference evidence="1" key="2">
    <citation type="journal article" date="2015" name="Fish Shellfish Immunol.">
        <title>Early steps in the European eel (Anguilla anguilla)-Vibrio vulnificus interaction in the gills: Role of the RtxA13 toxin.</title>
        <authorList>
            <person name="Callol A."/>
            <person name="Pajuelo D."/>
            <person name="Ebbesson L."/>
            <person name="Teles M."/>
            <person name="MacKenzie S."/>
            <person name="Amaro C."/>
        </authorList>
    </citation>
    <scope>NUCLEOTIDE SEQUENCE</scope>
</reference>
<dbReference type="AlphaFoldDB" id="A0A0E9U6A5"/>
<name>A0A0E9U6A5_ANGAN</name>
<proteinExistence type="predicted"/>
<protein>
    <submittedName>
        <fullName evidence="1">Uncharacterized protein</fullName>
    </submittedName>
</protein>
<dbReference type="EMBL" id="GBXM01047872">
    <property type="protein sequence ID" value="JAH60705.1"/>
    <property type="molecule type" value="Transcribed_RNA"/>
</dbReference>
<sequence>MLFYTQRVTGTQRTCLSVCPEVQAGQTHKTRSSTVKITLFTVLWM</sequence>
<accession>A0A0E9U6A5</accession>
<evidence type="ECO:0000313" key="1">
    <source>
        <dbReference type="EMBL" id="JAH60705.1"/>
    </source>
</evidence>
<reference evidence="1" key="1">
    <citation type="submission" date="2014-11" db="EMBL/GenBank/DDBJ databases">
        <authorList>
            <person name="Amaro Gonzalez C."/>
        </authorList>
    </citation>
    <scope>NUCLEOTIDE SEQUENCE</scope>
</reference>